<evidence type="ECO:0000256" key="3">
    <source>
        <dbReference type="ARBA" id="ARBA00022576"/>
    </source>
</evidence>
<comment type="subunit">
    <text evidence="2">Homodimer.</text>
</comment>
<evidence type="ECO:0000256" key="2">
    <source>
        <dbReference type="ARBA" id="ARBA00011738"/>
    </source>
</evidence>
<accession>A0AAW2BYG8</accession>
<keyword evidence="5" id="KW-0663">Pyridoxal phosphate</keyword>
<comment type="similarity">
    <text evidence="7">Belongs to the class-I pyridoxal-phosphate-dependent aminotransferase family. Alanine aminotransferase subfamily.</text>
</comment>
<organism evidence="10 11">
    <name type="scientific">Lithocarpus litseifolius</name>
    <dbReference type="NCBI Taxonomy" id="425828"/>
    <lineage>
        <taxon>Eukaryota</taxon>
        <taxon>Viridiplantae</taxon>
        <taxon>Streptophyta</taxon>
        <taxon>Embryophyta</taxon>
        <taxon>Tracheophyta</taxon>
        <taxon>Spermatophyta</taxon>
        <taxon>Magnoliopsida</taxon>
        <taxon>eudicotyledons</taxon>
        <taxon>Gunneridae</taxon>
        <taxon>Pentapetalae</taxon>
        <taxon>rosids</taxon>
        <taxon>fabids</taxon>
        <taxon>Fagales</taxon>
        <taxon>Fagaceae</taxon>
        <taxon>Lithocarpus</taxon>
    </lineage>
</organism>
<dbReference type="GO" id="GO:0030170">
    <property type="term" value="F:pyridoxal phosphate binding"/>
    <property type="evidence" value="ECO:0007669"/>
    <property type="project" value="InterPro"/>
</dbReference>
<keyword evidence="3" id="KW-0032">Aminotransferase</keyword>
<dbReference type="InterPro" id="IPR045088">
    <property type="entry name" value="ALAT1/2-like"/>
</dbReference>
<dbReference type="GO" id="GO:0004021">
    <property type="term" value="F:L-alanine:2-oxoglutarate aminotransferase activity"/>
    <property type="evidence" value="ECO:0007669"/>
    <property type="project" value="TreeGrafter"/>
</dbReference>
<dbReference type="InterPro" id="IPR004839">
    <property type="entry name" value="Aminotransferase_I/II_large"/>
</dbReference>
<comment type="caution">
    <text evidence="10">The sequence shown here is derived from an EMBL/GenBank/DDBJ whole genome shotgun (WGS) entry which is preliminary data.</text>
</comment>
<evidence type="ECO:0000256" key="6">
    <source>
        <dbReference type="ARBA" id="ARBA00025709"/>
    </source>
</evidence>
<evidence type="ECO:0000256" key="7">
    <source>
        <dbReference type="ARBA" id="ARBA00025785"/>
    </source>
</evidence>
<evidence type="ECO:0000313" key="11">
    <source>
        <dbReference type="Proteomes" id="UP001459277"/>
    </source>
</evidence>
<feature type="region of interest" description="Disordered" evidence="8">
    <location>
        <begin position="1"/>
        <end position="23"/>
    </location>
</feature>
<reference evidence="10 11" key="1">
    <citation type="submission" date="2024-01" db="EMBL/GenBank/DDBJ databases">
        <title>A telomere-to-telomere, gap-free genome of sweet tea (Lithocarpus litseifolius).</title>
        <authorList>
            <person name="Zhou J."/>
        </authorList>
    </citation>
    <scope>NUCLEOTIDE SEQUENCE [LARGE SCALE GENOMIC DNA]</scope>
    <source>
        <strain evidence="10">Zhou-2022a</strain>
        <tissue evidence="10">Leaf</tissue>
    </source>
</reference>
<dbReference type="AlphaFoldDB" id="A0AAW2BYG8"/>
<evidence type="ECO:0000256" key="5">
    <source>
        <dbReference type="ARBA" id="ARBA00022898"/>
    </source>
</evidence>
<keyword evidence="11" id="KW-1185">Reference proteome</keyword>
<dbReference type="PANTHER" id="PTHR11751:SF29">
    <property type="entry name" value="ALANINE TRANSAMINASE"/>
    <property type="match status" value="1"/>
</dbReference>
<dbReference type="SUPFAM" id="SSF53383">
    <property type="entry name" value="PLP-dependent transferases"/>
    <property type="match status" value="1"/>
</dbReference>
<keyword evidence="4" id="KW-0808">Transferase</keyword>
<proteinExistence type="inferred from homology"/>
<sequence length="200" mass="22406">MDRLFMADDEDQSQRENPIRKVKDLAEERNEHNRYAFTPKESEEDNTSQNIIYACDGFHADPNDIFLTDEASLAVHMMQLLIRSENDGILCPIPQYPLYSASIDLHGGTLVPYYLNEATGWGLEVSSLKKQLEAAKSQGIIVRALVVINRGNPTGQVLGEENQRDIVEFCRKEGLVLLADEVGKFSLAKDVETSCNSSNK</sequence>
<comment type="cofactor">
    <cofactor evidence="1">
        <name>pyridoxal 5'-phosphate</name>
        <dbReference type="ChEBI" id="CHEBI:597326"/>
    </cofactor>
</comment>
<dbReference type="PANTHER" id="PTHR11751">
    <property type="entry name" value="ALANINE AMINOTRANSFERASE"/>
    <property type="match status" value="1"/>
</dbReference>
<dbReference type="InterPro" id="IPR015421">
    <property type="entry name" value="PyrdxlP-dep_Trfase_major"/>
</dbReference>
<evidence type="ECO:0000256" key="4">
    <source>
        <dbReference type="ARBA" id="ARBA00022679"/>
    </source>
</evidence>
<comment type="pathway">
    <text evidence="6">Photosynthesis; C4 acid pathway.</text>
</comment>
<dbReference type="InterPro" id="IPR015424">
    <property type="entry name" value="PyrdxlP-dep_Trfase"/>
</dbReference>
<evidence type="ECO:0000313" key="10">
    <source>
        <dbReference type="EMBL" id="KAK9990951.1"/>
    </source>
</evidence>
<dbReference type="EMBL" id="JAZDWU010000009">
    <property type="protein sequence ID" value="KAK9990951.1"/>
    <property type="molecule type" value="Genomic_DNA"/>
</dbReference>
<dbReference type="Pfam" id="PF00155">
    <property type="entry name" value="Aminotran_1_2"/>
    <property type="match status" value="1"/>
</dbReference>
<protein>
    <recommendedName>
        <fullName evidence="9">Aminotransferase class I/classII large domain-containing protein</fullName>
    </recommendedName>
</protein>
<evidence type="ECO:0000256" key="1">
    <source>
        <dbReference type="ARBA" id="ARBA00001933"/>
    </source>
</evidence>
<feature type="domain" description="Aminotransferase class I/classII large" evidence="9">
    <location>
        <begin position="74"/>
        <end position="182"/>
    </location>
</feature>
<dbReference type="Proteomes" id="UP001459277">
    <property type="component" value="Unassembled WGS sequence"/>
</dbReference>
<name>A0AAW2BYG8_9ROSI</name>
<dbReference type="Gene3D" id="3.40.640.10">
    <property type="entry name" value="Type I PLP-dependent aspartate aminotransferase-like (Major domain)"/>
    <property type="match status" value="1"/>
</dbReference>
<gene>
    <name evidence="10" type="ORF">SO802_025936</name>
</gene>
<evidence type="ECO:0000256" key="8">
    <source>
        <dbReference type="SAM" id="MobiDB-lite"/>
    </source>
</evidence>
<evidence type="ECO:0000259" key="9">
    <source>
        <dbReference type="Pfam" id="PF00155"/>
    </source>
</evidence>